<organism evidence="2 3">
    <name type="scientific">Acacia crassicarpa</name>
    <name type="common">northern wattle</name>
    <dbReference type="NCBI Taxonomy" id="499986"/>
    <lineage>
        <taxon>Eukaryota</taxon>
        <taxon>Viridiplantae</taxon>
        <taxon>Streptophyta</taxon>
        <taxon>Embryophyta</taxon>
        <taxon>Tracheophyta</taxon>
        <taxon>Spermatophyta</taxon>
        <taxon>Magnoliopsida</taxon>
        <taxon>eudicotyledons</taxon>
        <taxon>Gunneridae</taxon>
        <taxon>Pentapetalae</taxon>
        <taxon>rosids</taxon>
        <taxon>fabids</taxon>
        <taxon>Fabales</taxon>
        <taxon>Fabaceae</taxon>
        <taxon>Caesalpinioideae</taxon>
        <taxon>mimosoid clade</taxon>
        <taxon>Acacieae</taxon>
        <taxon>Acacia</taxon>
    </lineage>
</organism>
<name>A0AAE1K1F1_9FABA</name>
<evidence type="ECO:0000313" key="2">
    <source>
        <dbReference type="EMBL" id="KAK4277889.1"/>
    </source>
</evidence>
<accession>A0AAE1K1F1</accession>
<feature type="region of interest" description="Disordered" evidence="1">
    <location>
        <begin position="119"/>
        <end position="166"/>
    </location>
</feature>
<protein>
    <submittedName>
        <fullName evidence="2">Uncharacterized protein</fullName>
    </submittedName>
</protein>
<dbReference type="PANTHER" id="PTHR33356:SF17">
    <property type="entry name" value="TPX2 CENTRAL DOMAIN-CONTAINING PROTEIN"/>
    <property type="match status" value="1"/>
</dbReference>
<dbReference type="AlphaFoldDB" id="A0AAE1K1F1"/>
<keyword evidence="3" id="KW-1185">Reference proteome</keyword>
<feature type="compositionally biased region" description="Polar residues" evidence="1">
    <location>
        <begin position="128"/>
        <end position="145"/>
    </location>
</feature>
<dbReference type="PANTHER" id="PTHR33356">
    <property type="entry name" value="TIP41-LIKE PROTEIN"/>
    <property type="match status" value="1"/>
</dbReference>
<reference evidence="2" key="1">
    <citation type="submission" date="2023-10" db="EMBL/GenBank/DDBJ databases">
        <title>Chromosome-level genome of the transformable northern wattle, Acacia crassicarpa.</title>
        <authorList>
            <person name="Massaro I."/>
            <person name="Sinha N.R."/>
            <person name="Poethig S."/>
            <person name="Leichty A.R."/>
        </authorList>
    </citation>
    <scope>NUCLEOTIDE SEQUENCE</scope>
    <source>
        <strain evidence="2">Acra3RX</strain>
        <tissue evidence="2">Leaf</tissue>
    </source>
</reference>
<evidence type="ECO:0000313" key="3">
    <source>
        <dbReference type="Proteomes" id="UP001293593"/>
    </source>
</evidence>
<sequence>MDMAKAVNDADLWLPSQFLTDADILGDKENDKNGVNADFDASFGFPSEFPYEFYSFGVSSSSLSSPVGSVAGSTETDSSGSDVDEDFFAALTRRLSQSSLYETPKLTVPTCCDRDKTEVQKTHGLARSPQSTLSGIRSGYGSSAVSGDRSPSIGSQVPSPPTTPFPSKNDLAWDVIYAAAGQVARLRMNSEMSKYDFHNGAFLGAPRSAIPKTQAPPSIYSNQSFLQFQAQQARQQECASVWGRQVKADWLVQQQHKMQNRAVRNVGYESAKCGRPLSVSQSAWPPLQVQAHNHHQAQLNGSGPRATAVNGGSVGRRGCGGTGVFLPRQYGNPPDSRKKTSYAPVMLPAKAVHGRSLKCDDLNAVSRTGFSDSFATEYEVLMARRNAVLMQPQRLSTRAEEAVNHDLRLPQDWIY</sequence>
<gene>
    <name evidence="2" type="ORF">QN277_015812</name>
</gene>
<comment type="caution">
    <text evidence="2">The sequence shown here is derived from an EMBL/GenBank/DDBJ whole genome shotgun (WGS) entry which is preliminary data.</text>
</comment>
<dbReference type="Proteomes" id="UP001293593">
    <property type="component" value="Unassembled WGS sequence"/>
</dbReference>
<dbReference type="EMBL" id="JAWXYG010000003">
    <property type="protein sequence ID" value="KAK4277889.1"/>
    <property type="molecule type" value="Genomic_DNA"/>
</dbReference>
<proteinExistence type="predicted"/>
<evidence type="ECO:0000256" key="1">
    <source>
        <dbReference type="SAM" id="MobiDB-lite"/>
    </source>
</evidence>